<evidence type="ECO:0000256" key="2">
    <source>
        <dbReference type="ARBA" id="ARBA00022525"/>
    </source>
</evidence>
<dbReference type="Pfam" id="PF00353">
    <property type="entry name" value="HemolysinCabind"/>
    <property type="match status" value="4"/>
</dbReference>
<keyword evidence="2" id="KW-0964">Secreted</keyword>
<dbReference type="SUPFAM" id="SSF51120">
    <property type="entry name" value="beta-Roll"/>
    <property type="match status" value="1"/>
</dbReference>
<dbReference type="PRINTS" id="PR00313">
    <property type="entry name" value="CABNDNGRPT"/>
</dbReference>
<protein>
    <submittedName>
        <fullName evidence="3">Hemolysin-type calcium-binding repeat family protein</fullName>
    </submittedName>
</protein>
<dbReference type="Proteomes" id="UP000030960">
    <property type="component" value="Unassembled WGS sequence"/>
</dbReference>
<dbReference type="OrthoDB" id="733404at2"/>
<dbReference type="InterPro" id="IPR018511">
    <property type="entry name" value="Hemolysin-typ_Ca-bd_CS"/>
</dbReference>
<proteinExistence type="predicted"/>
<keyword evidence="4" id="KW-1185">Reference proteome</keyword>
<reference evidence="3 4" key="1">
    <citation type="submission" date="2014-10" db="EMBL/GenBank/DDBJ databases">
        <title>Genome sequence of Ponticoccus sp. strain UMTAT08 isolated from clonal culture of toxic dinoflagellate Alexandrium tamiyavanichii.</title>
        <authorList>
            <person name="Gan H.Y."/>
            <person name="Muhd D.-D."/>
            <person name="Mohd Noor M.E."/>
            <person name="Yeong Y.S."/>
            <person name="Usup G."/>
        </authorList>
    </citation>
    <scope>NUCLEOTIDE SEQUENCE [LARGE SCALE GENOMIC DNA]</scope>
    <source>
        <strain evidence="3 4">UMTAT08</strain>
    </source>
</reference>
<dbReference type="STRING" id="561184.SAMN05216376_104176"/>
<accession>A0A0B3RKI0</accession>
<evidence type="ECO:0000256" key="1">
    <source>
        <dbReference type="ARBA" id="ARBA00004613"/>
    </source>
</evidence>
<evidence type="ECO:0000313" key="4">
    <source>
        <dbReference type="Proteomes" id="UP000030960"/>
    </source>
</evidence>
<organism evidence="3 4">
    <name type="scientific">Mameliella alba</name>
    <dbReference type="NCBI Taxonomy" id="561184"/>
    <lineage>
        <taxon>Bacteria</taxon>
        <taxon>Pseudomonadati</taxon>
        <taxon>Pseudomonadota</taxon>
        <taxon>Alphaproteobacteria</taxon>
        <taxon>Rhodobacterales</taxon>
        <taxon>Roseobacteraceae</taxon>
        <taxon>Mameliella</taxon>
    </lineage>
</organism>
<dbReference type="PROSITE" id="PS00330">
    <property type="entry name" value="HEMOLYSIN_CALCIUM"/>
    <property type="match status" value="1"/>
</dbReference>
<dbReference type="EMBL" id="JSUQ01000015">
    <property type="protein sequence ID" value="KHQ51750.1"/>
    <property type="molecule type" value="Genomic_DNA"/>
</dbReference>
<gene>
    <name evidence="3" type="ORF">OA50_03651</name>
</gene>
<dbReference type="InterPro" id="IPR050557">
    <property type="entry name" value="RTX_toxin/Mannuronan_C5-epim"/>
</dbReference>
<name>A0A0B3RKI0_9RHOB</name>
<dbReference type="RefSeq" id="WP_139022639.1">
    <property type="nucleotide sequence ID" value="NZ_JSUQ01000015.1"/>
</dbReference>
<dbReference type="InterPro" id="IPR011049">
    <property type="entry name" value="Serralysin-like_metalloprot_C"/>
</dbReference>
<dbReference type="AlphaFoldDB" id="A0A0B3RKI0"/>
<dbReference type="Gene3D" id="2.150.10.10">
    <property type="entry name" value="Serralysin-like metalloprotease, C-terminal"/>
    <property type="match status" value="3"/>
</dbReference>
<dbReference type="PANTHER" id="PTHR38340">
    <property type="entry name" value="S-LAYER PROTEIN"/>
    <property type="match status" value="1"/>
</dbReference>
<sequence length="608" mass="61207">MALTVITTSGLVSGTAHTFVAAADELYVPEGIYWGSNDNALWSTSLENLSVTIAGQAITAAGVTNQTGDGFSLTITETGSLVSFQNSANLTVLGFNGGTGAEQTLVNHGLISIEKGTAIVSSGGTTVTNTGQISAASPIFFFNGSGDVLVNSGTIAANSYDDAVHNERFNNAVIVENVNSRVTNLAGGVLSAVGTEAAGLRLDGSADGTLIINAGEITSANWWGIDISNTVIDPTFVLNNSGIISGDQGALRGHDGGIDRVSNSGQMLGDVDLRGGNDRLFNSGQIIGEVYLGDGSDVYNGNGGLVSEDVTGGAGNDTLIGGSQGDYLIGSGGGDLLLGNEGNDTLYGADSTASDTAADIIRGGAGDDQILGAAGDDTLIGGDDNDTVFGAAGNDLIVGNAGDDSLVGFTGEDTIFGGAGNDEINAGADNDTVNANAGDDTIDGEGGNDLLIGQDGRDVIEGGDGLDTMDGGNGDDVLEGGADNDILRGRAGEDELAGGLGRDFLTGGQDADVFVFRSTAETVVGANRDQILDFEQGLDLITVAGLSPGVFEFRGTSPFDPSGNPELRLLETATGSTIVQLDNDGDGIADAEIRVANVTGLTAEDFTL</sequence>
<dbReference type="GO" id="GO:0005509">
    <property type="term" value="F:calcium ion binding"/>
    <property type="evidence" value="ECO:0007669"/>
    <property type="project" value="InterPro"/>
</dbReference>
<comment type="subcellular location">
    <subcellularLocation>
        <location evidence="1">Secreted</location>
    </subcellularLocation>
</comment>
<dbReference type="GO" id="GO:0005576">
    <property type="term" value="C:extracellular region"/>
    <property type="evidence" value="ECO:0007669"/>
    <property type="project" value="UniProtKB-SubCell"/>
</dbReference>
<comment type="caution">
    <text evidence="3">The sequence shown here is derived from an EMBL/GenBank/DDBJ whole genome shotgun (WGS) entry which is preliminary data.</text>
</comment>
<dbReference type="PATRIC" id="fig|1515334.3.peg.3671"/>
<dbReference type="InterPro" id="IPR001343">
    <property type="entry name" value="Hemolysn_Ca-bd"/>
</dbReference>
<dbReference type="PANTHER" id="PTHR38340:SF1">
    <property type="entry name" value="S-LAYER PROTEIN"/>
    <property type="match status" value="1"/>
</dbReference>
<evidence type="ECO:0000313" key="3">
    <source>
        <dbReference type="EMBL" id="KHQ51750.1"/>
    </source>
</evidence>